<dbReference type="AlphaFoldDB" id="A0ABC8JLS9"/>
<reference evidence="2 3" key="1">
    <citation type="submission" date="2022-03" db="EMBL/GenBank/DDBJ databases">
        <authorList>
            <person name="Macdonald S."/>
            <person name="Ahmed S."/>
            <person name="Newling K."/>
        </authorList>
    </citation>
    <scope>NUCLEOTIDE SEQUENCE [LARGE SCALE GENOMIC DNA]</scope>
</reference>
<feature type="domain" description="DUF7788" evidence="1">
    <location>
        <begin position="6"/>
        <end position="70"/>
    </location>
</feature>
<gene>
    <name evidence="2" type="ORF">ERUC_LOCUS12820</name>
</gene>
<evidence type="ECO:0000313" key="3">
    <source>
        <dbReference type="Proteomes" id="UP001642260"/>
    </source>
</evidence>
<evidence type="ECO:0000313" key="2">
    <source>
        <dbReference type="EMBL" id="CAH8333236.1"/>
    </source>
</evidence>
<dbReference type="EMBL" id="CAKOAT010121155">
    <property type="protein sequence ID" value="CAH8333236.1"/>
    <property type="molecule type" value="Genomic_DNA"/>
</dbReference>
<comment type="caution">
    <text evidence="2">The sequence shown here is derived from an EMBL/GenBank/DDBJ whole genome shotgun (WGS) entry which is preliminary data.</text>
</comment>
<dbReference type="Pfam" id="PF25043">
    <property type="entry name" value="DUF7788"/>
    <property type="match status" value="1"/>
</dbReference>
<organism evidence="2 3">
    <name type="scientific">Eruca vesicaria subsp. sativa</name>
    <name type="common">Garden rocket</name>
    <name type="synonym">Eruca sativa</name>
    <dbReference type="NCBI Taxonomy" id="29727"/>
    <lineage>
        <taxon>Eukaryota</taxon>
        <taxon>Viridiplantae</taxon>
        <taxon>Streptophyta</taxon>
        <taxon>Embryophyta</taxon>
        <taxon>Tracheophyta</taxon>
        <taxon>Spermatophyta</taxon>
        <taxon>Magnoliopsida</taxon>
        <taxon>eudicotyledons</taxon>
        <taxon>Gunneridae</taxon>
        <taxon>Pentapetalae</taxon>
        <taxon>rosids</taxon>
        <taxon>malvids</taxon>
        <taxon>Brassicales</taxon>
        <taxon>Brassicaceae</taxon>
        <taxon>Brassiceae</taxon>
        <taxon>Eruca</taxon>
    </lineage>
</organism>
<name>A0ABC8JLS9_ERUVS</name>
<dbReference type="Proteomes" id="UP001642260">
    <property type="component" value="Unassembled WGS sequence"/>
</dbReference>
<dbReference type="PANTHER" id="PTHR31373:SF17">
    <property type="entry name" value="OS06G0652100 PROTEIN"/>
    <property type="match status" value="1"/>
</dbReference>
<proteinExistence type="predicted"/>
<keyword evidence="3" id="KW-1185">Reference proteome</keyword>
<sequence>MRWKQWRGKVILSTQTPEFQVIKGDDLKSKKIFAREMEWGPNIDFQKMFDLIKKVAIEGRLMVEEMIKKVAFAHGGAIRKASCRTTHERVQANWIVSIRHLDCTNTISLCSLSSWKSMKFSSFFFATKQKTEKK</sequence>
<accession>A0ABC8JLS9</accession>
<dbReference type="InterPro" id="IPR011205">
    <property type="entry name" value="UCP015417_vWA"/>
</dbReference>
<evidence type="ECO:0000259" key="1">
    <source>
        <dbReference type="Pfam" id="PF25043"/>
    </source>
</evidence>
<dbReference type="InterPro" id="IPR056690">
    <property type="entry name" value="DUF7788"/>
</dbReference>
<dbReference type="PANTHER" id="PTHR31373">
    <property type="entry name" value="OS06G0652100 PROTEIN"/>
    <property type="match status" value="1"/>
</dbReference>
<protein>
    <recommendedName>
        <fullName evidence="1">DUF7788 domain-containing protein</fullName>
    </recommendedName>
</protein>